<gene>
    <name evidence="1" type="ORF">Zmor_018856</name>
</gene>
<evidence type="ECO:0000313" key="1">
    <source>
        <dbReference type="EMBL" id="KAJ3652933.1"/>
    </source>
</evidence>
<reference evidence="1" key="1">
    <citation type="journal article" date="2023" name="G3 (Bethesda)">
        <title>Whole genome assemblies of Zophobas morio and Tenebrio molitor.</title>
        <authorList>
            <person name="Kaur S."/>
            <person name="Stinson S.A."/>
            <person name="diCenzo G.C."/>
        </authorList>
    </citation>
    <scope>NUCLEOTIDE SEQUENCE</scope>
    <source>
        <strain evidence="1">QUZm001</strain>
    </source>
</reference>
<comment type="caution">
    <text evidence="1">The sequence shown here is derived from an EMBL/GenBank/DDBJ whole genome shotgun (WGS) entry which is preliminary data.</text>
</comment>
<evidence type="ECO:0000313" key="2">
    <source>
        <dbReference type="Proteomes" id="UP001168821"/>
    </source>
</evidence>
<dbReference type="AlphaFoldDB" id="A0AA38I880"/>
<proteinExistence type="predicted"/>
<keyword evidence="2" id="KW-1185">Reference proteome</keyword>
<dbReference type="Proteomes" id="UP001168821">
    <property type="component" value="Unassembled WGS sequence"/>
</dbReference>
<accession>A0AA38I880</accession>
<name>A0AA38I880_9CUCU</name>
<dbReference type="EMBL" id="JALNTZ010000005">
    <property type="protein sequence ID" value="KAJ3652933.1"/>
    <property type="molecule type" value="Genomic_DNA"/>
</dbReference>
<organism evidence="1 2">
    <name type="scientific">Zophobas morio</name>
    <dbReference type="NCBI Taxonomy" id="2755281"/>
    <lineage>
        <taxon>Eukaryota</taxon>
        <taxon>Metazoa</taxon>
        <taxon>Ecdysozoa</taxon>
        <taxon>Arthropoda</taxon>
        <taxon>Hexapoda</taxon>
        <taxon>Insecta</taxon>
        <taxon>Pterygota</taxon>
        <taxon>Neoptera</taxon>
        <taxon>Endopterygota</taxon>
        <taxon>Coleoptera</taxon>
        <taxon>Polyphaga</taxon>
        <taxon>Cucujiformia</taxon>
        <taxon>Tenebrionidae</taxon>
        <taxon>Zophobas</taxon>
    </lineage>
</organism>
<protein>
    <submittedName>
        <fullName evidence="1">Uncharacterized protein</fullName>
    </submittedName>
</protein>
<sequence>MIRFWDKISRPFDDLICCNLSMMIRFWDKISRPFDDLICCNFSMMIRFWDVGCCNLLMMIRFWDAGCCNLLMIIRFWDVGHVSRFTISWSSGSALNIDLPHLFTYCYTAIRALVRIFGSN</sequence>